<dbReference type="GeneID" id="112282872"/>
<feature type="region of interest" description="Disordered" evidence="2">
    <location>
        <begin position="317"/>
        <end position="359"/>
    </location>
</feature>
<dbReference type="EnsemblPlants" id="Pp3c5_26610V3.4">
    <property type="protein sequence ID" value="Pp3c5_26610V3.4"/>
    <property type="gene ID" value="Pp3c5_26610"/>
</dbReference>
<name>A0A2K1KL70_PHYPA</name>
<dbReference type="Gramene" id="Pp3c5_26610V3.4">
    <property type="protein sequence ID" value="Pp3c5_26610V3.4"/>
    <property type="gene ID" value="Pp3c5_26610"/>
</dbReference>
<dbReference type="Gramene" id="Pp3c5_26610V3.1">
    <property type="protein sequence ID" value="Pp3c5_26610V3.1"/>
    <property type="gene ID" value="Pp3c5_26610"/>
</dbReference>
<feature type="region of interest" description="Disordered" evidence="2">
    <location>
        <begin position="605"/>
        <end position="664"/>
    </location>
</feature>
<dbReference type="AlphaFoldDB" id="A0A2K1KL70"/>
<dbReference type="OrthoDB" id="1939750at2759"/>
<feature type="compositionally biased region" description="Basic and acidic residues" evidence="2">
    <location>
        <begin position="691"/>
        <end position="717"/>
    </location>
</feature>
<evidence type="ECO:0000256" key="2">
    <source>
        <dbReference type="SAM" id="MobiDB-lite"/>
    </source>
</evidence>
<proteinExistence type="predicted"/>
<dbReference type="Proteomes" id="UP000006727">
    <property type="component" value="Chromosome 5"/>
</dbReference>
<sequence>MSRVEPPPEDRKLSSVKSWFSRSVSFGGIHGSSAALAAGAASKGLPEGNGHNGEDQDTWGGFNTTLGKHLSMRRSKVSTEAEKESALGSPSMTPRNVTPLIPLTPLRWKSNPSEQEEQQKAAVTVERSRLGLVATNAAVPSEEHSGNSFPVKESEAEKKVDQDVYVQTKAVQSTADADAEIVGMESPSGQDMTSPSGDDIMPMRIDFLRARLISERSASKAAKQQIQDLGTKVMELEEKLEQVMEDKKKAEKCAEDALLKLLNGDFAQVADCTARVVLSRASFNTSEGLHITSGPASGGEEIKEEVRRAGNSVGAFFRTDSIGSSSESKDSEDSRKKSSQVGSEHQYDVDGHGDPWVTPQNVFVMEGESPKKQDNRAAIGNRLRQMWSQISADMSALAKDGTQEELVQEQLMSWMDQAPAVLQERTPQKLMQEMQGNGGLQRKAICSQDSHFGLSPPEGIQDRSHVQTVAKRGEAMLEEYEAHQRVQREWERNYYESKRRLGQSDQHDYPRSEYKSGPKDAVHDFGTSRDVSHRSKSSINFSHDHMLKSDSRMEVHPDSESWAVNRHDRNTAMDRKYNDDSIDHRQRLAYPAGMEHPQLQAELSAPLPRNPQSDYGGAPSMSNSVDGDHRQREGEHPYRSYHQSEKRYRHGQRRSRSADSGNWPALEDYGVMDVPHQQRNLSGEIRPSNSSRREGKNYKHDDRDYRRSYEDDSRLGHEPSYGMPGHREDKYLEINGSGYHVPPQAKLFLGYGPAYDAPRDQSPTLQQDRVSNKSSVSDVLLRLQKAKASIQKSGSDLTKGSSDYVKPERGMDPRAQYSTLQLSEPSNLTRSVVENHDLGSGNIRSSNSSPSLLDLRPAANGHRSYYVDQLNVVRGIDFFH</sequence>
<evidence type="ECO:0000313" key="4">
    <source>
        <dbReference type="EnsemblPlants" id="Pp3c5_26610V3.1"/>
    </source>
</evidence>
<evidence type="ECO:0000313" key="5">
    <source>
        <dbReference type="Proteomes" id="UP000006727"/>
    </source>
</evidence>
<keyword evidence="1" id="KW-0175">Coiled coil</keyword>
<dbReference type="STRING" id="3218.A0A2K1KL70"/>
<accession>A0A2K1KL70</accession>
<evidence type="ECO:0000313" key="3">
    <source>
        <dbReference type="EMBL" id="PNR54526.1"/>
    </source>
</evidence>
<feature type="compositionally biased region" description="Polar residues" evidence="2">
    <location>
        <begin position="761"/>
        <end position="773"/>
    </location>
</feature>
<feature type="region of interest" description="Disordered" evidence="2">
    <location>
        <begin position="790"/>
        <end position="812"/>
    </location>
</feature>
<feature type="compositionally biased region" description="Polar residues" evidence="2">
    <location>
        <begin position="790"/>
        <end position="801"/>
    </location>
</feature>
<protein>
    <submittedName>
        <fullName evidence="3 4">Uncharacterized protein</fullName>
    </submittedName>
</protein>
<feature type="compositionally biased region" description="Basic and acidic residues" evidence="2">
    <location>
        <begin position="327"/>
        <end position="336"/>
    </location>
</feature>
<evidence type="ECO:0000256" key="1">
    <source>
        <dbReference type="SAM" id="Coils"/>
    </source>
</evidence>
<feature type="compositionally biased region" description="Basic and acidic residues" evidence="2">
    <location>
        <begin position="626"/>
        <end position="646"/>
    </location>
</feature>
<feature type="compositionally biased region" description="Low complexity" evidence="2">
    <location>
        <begin position="36"/>
        <end position="45"/>
    </location>
</feature>
<feature type="region of interest" description="Disordered" evidence="2">
    <location>
        <begin position="36"/>
        <end position="121"/>
    </location>
</feature>
<feature type="coiled-coil region" evidence="1">
    <location>
        <begin position="219"/>
        <end position="260"/>
    </location>
</feature>
<dbReference type="EnsemblPlants" id="Pp3c5_26610V3.5">
    <property type="protein sequence ID" value="Pp3c5_26610V3.5"/>
    <property type="gene ID" value="Pp3c5_26610"/>
</dbReference>
<reference evidence="4" key="3">
    <citation type="submission" date="2020-12" db="UniProtKB">
        <authorList>
            <consortium name="EnsemblPlants"/>
        </authorList>
    </citation>
    <scope>IDENTIFICATION</scope>
</reference>
<dbReference type="PaxDb" id="3218-PP1S154_101V6.1"/>
<keyword evidence="5" id="KW-1185">Reference proteome</keyword>
<feature type="compositionally biased region" description="Basic and acidic residues" evidence="2">
    <location>
        <begin position="505"/>
        <end position="533"/>
    </location>
</feature>
<dbReference type="Gramene" id="Pp3c5_26610V3.5">
    <property type="protein sequence ID" value="Pp3c5_26610V3.5"/>
    <property type="gene ID" value="Pp3c5_26610"/>
</dbReference>
<dbReference type="PANTHER" id="PTHR33701">
    <property type="entry name" value="TRANSMEMBRANE PROTEIN"/>
    <property type="match status" value="1"/>
</dbReference>
<dbReference type="Gramene" id="Pp3c5_26610V3.10">
    <property type="protein sequence ID" value="Pp3c5_26610V3.10"/>
    <property type="gene ID" value="Pp3c5_26610"/>
</dbReference>
<feature type="region of interest" description="Disordered" evidence="2">
    <location>
        <begin position="679"/>
        <end position="729"/>
    </location>
</feature>
<feature type="region of interest" description="Disordered" evidence="2">
    <location>
        <begin position="752"/>
        <end position="773"/>
    </location>
</feature>
<reference evidence="3 5" key="2">
    <citation type="journal article" date="2018" name="Plant J.">
        <title>The Physcomitrella patens chromosome-scale assembly reveals moss genome structure and evolution.</title>
        <authorList>
            <person name="Lang D."/>
            <person name="Ullrich K.K."/>
            <person name="Murat F."/>
            <person name="Fuchs J."/>
            <person name="Jenkins J."/>
            <person name="Haas F.B."/>
            <person name="Piednoel M."/>
            <person name="Gundlach H."/>
            <person name="Van Bel M."/>
            <person name="Meyberg R."/>
            <person name="Vives C."/>
            <person name="Morata J."/>
            <person name="Symeonidi A."/>
            <person name="Hiss M."/>
            <person name="Muchero W."/>
            <person name="Kamisugi Y."/>
            <person name="Saleh O."/>
            <person name="Blanc G."/>
            <person name="Decker E.L."/>
            <person name="van Gessel N."/>
            <person name="Grimwood J."/>
            <person name="Hayes R.D."/>
            <person name="Graham S.W."/>
            <person name="Gunter L.E."/>
            <person name="McDaniel S.F."/>
            <person name="Hoernstein S.N.W."/>
            <person name="Larsson A."/>
            <person name="Li F.W."/>
            <person name="Perroud P.F."/>
            <person name="Phillips J."/>
            <person name="Ranjan P."/>
            <person name="Rokshar D.S."/>
            <person name="Rothfels C.J."/>
            <person name="Schneider L."/>
            <person name="Shu S."/>
            <person name="Stevenson D.W."/>
            <person name="Thummler F."/>
            <person name="Tillich M."/>
            <person name="Villarreal Aguilar J.C."/>
            <person name="Widiez T."/>
            <person name="Wong G.K."/>
            <person name="Wymore A."/>
            <person name="Zhang Y."/>
            <person name="Zimmer A.D."/>
            <person name="Quatrano R.S."/>
            <person name="Mayer K.F.X."/>
            <person name="Goodstein D."/>
            <person name="Casacuberta J.M."/>
            <person name="Vandepoele K."/>
            <person name="Reski R."/>
            <person name="Cuming A.C."/>
            <person name="Tuskan G.A."/>
            <person name="Maumus F."/>
            <person name="Salse J."/>
            <person name="Schmutz J."/>
            <person name="Rensing S.A."/>
        </authorList>
    </citation>
    <scope>NUCLEOTIDE SEQUENCE [LARGE SCALE GENOMIC DNA]</scope>
    <source>
        <strain evidence="4 5">cv. Gransden 2004</strain>
    </source>
</reference>
<dbReference type="RefSeq" id="XP_024376763.1">
    <property type="nucleotide sequence ID" value="XM_024520995.2"/>
</dbReference>
<dbReference type="EnsemblPlants" id="Pp3c5_26610V3.1">
    <property type="protein sequence ID" value="Pp3c5_26610V3.1"/>
    <property type="gene ID" value="Pp3c5_26610"/>
</dbReference>
<reference evidence="3 5" key="1">
    <citation type="journal article" date="2008" name="Science">
        <title>The Physcomitrella genome reveals evolutionary insights into the conquest of land by plants.</title>
        <authorList>
            <person name="Rensing S."/>
            <person name="Lang D."/>
            <person name="Zimmer A."/>
            <person name="Terry A."/>
            <person name="Salamov A."/>
            <person name="Shapiro H."/>
            <person name="Nishiyama T."/>
            <person name="Perroud P.-F."/>
            <person name="Lindquist E."/>
            <person name="Kamisugi Y."/>
            <person name="Tanahashi T."/>
            <person name="Sakakibara K."/>
            <person name="Fujita T."/>
            <person name="Oishi K."/>
            <person name="Shin-I T."/>
            <person name="Kuroki Y."/>
            <person name="Toyoda A."/>
            <person name="Suzuki Y."/>
            <person name="Hashimoto A."/>
            <person name="Yamaguchi K."/>
            <person name="Sugano A."/>
            <person name="Kohara Y."/>
            <person name="Fujiyama A."/>
            <person name="Anterola A."/>
            <person name="Aoki S."/>
            <person name="Ashton N."/>
            <person name="Barbazuk W.B."/>
            <person name="Barker E."/>
            <person name="Bennetzen J."/>
            <person name="Bezanilla M."/>
            <person name="Blankenship R."/>
            <person name="Cho S.H."/>
            <person name="Dutcher S."/>
            <person name="Estelle M."/>
            <person name="Fawcett J.A."/>
            <person name="Gundlach H."/>
            <person name="Hanada K."/>
            <person name="Heyl A."/>
            <person name="Hicks K.A."/>
            <person name="Hugh J."/>
            <person name="Lohr M."/>
            <person name="Mayer K."/>
            <person name="Melkozernov A."/>
            <person name="Murata T."/>
            <person name="Nelson D."/>
            <person name="Pils B."/>
            <person name="Prigge M."/>
            <person name="Reiss B."/>
            <person name="Renner T."/>
            <person name="Rombauts S."/>
            <person name="Rushton P."/>
            <person name="Sanderfoot A."/>
            <person name="Schween G."/>
            <person name="Shiu S.-H."/>
            <person name="Stueber K."/>
            <person name="Theodoulou F.L."/>
            <person name="Tu H."/>
            <person name="Van de Peer Y."/>
            <person name="Verrier P.J."/>
            <person name="Waters E."/>
            <person name="Wood A."/>
            <person name="Yang L."/>
            <person name="Cove D."/>
            <person name="Cuming A."/>
            <person name="Hasebe M."/>
            <person name="Lucas S."/>
            <person name="Mishler D.B."/>
            <person name="Reski R."/>
            <person name="Grigoriev I."/>
            <person name="Quatrano R.S."/>
            <person name="Boore J.L."/>
        </authorList>
    </citation>
    <scope>NUCLEOTIDE SEQUENCE [LARGE SCALE GENOMIC DNA]</scope>
    <source>
        <strain evidence="4 5">cv. Gransden 2004</strain>
    </source>
</reference>
<dbReference type="EMBL" id="ABEU02000005">
    <property type="protein sequence ID" value="PNR54526.1"/>
    <property type="molecule type" value="Genomic_DNA"/>
</dbReference>
<dbReference type="EnsemblPlants" id="Pp3c5_26610V3.10">
    <property type="protein sequence ID" value="Pp3c5_26610V3.10"/>
    <property type="gene ID" value="Pp3c5_26610"/>
</dbReference>
<dbReference type="KEGG" id="ppp:112282872"/>
<organism evidence="3">
    <name type="scientific">Physcomitrium patens</name>
    <name type="common">Spreading-leaved earth moss</name>
    <name type="synonym">Physcomitrella patens</name>
    <dbReference type="NCBI Taxonomy" id="3218"/>
    <lineage>
        <taxon>Eukaryota</taxon>
        <taxon>Viridiplantae</taxon>
        <taxon>Streptophyta</taxon>
        <taxon>Embryophyta</taxon>
        <taxon>Bryophyta</taxon>
        <taxon>Bryophytina</taxon>
        <taxon>Bryopsida</taxon>
        <taxon>Funariidae</taxon>
        <taxon>Funariales</taxon>
        <taxon>Funariaceae</taxon>
        <taxon>Physcomitrium</taxon>
    </lineage>
</organism>
<dbReference type="PANTHER" id="PTHR33701:SF2">
    <property type="entry name" value="TRANSMEMBRANE PROTEIN"/>
    <property type="match status" value="1"/>
</dbReference>
<gene>
    <name evidence="4" type="primary">LOC112282872</name>
    <name evidence="3" type="ORF">PHYPA_008203</name>
</gene>
<feature type="region of interest" description="Disordered" evidence="2">
    <location>
        <begin position="500"/>
        <end position="536"/>
    </location>
</feature>